<dbReference type="EMBL" id="UOEX01000188">
    <property type="protein sequence ID" value="VAW36827.1"/>
    <property type="molecule type" value="Genomic_DNA"/>
</dbReference>
<proteinExistence type="predicted"/>
<name>A0A3B0VEW0_9ZZZZ</name>
<feature type="non-terminal residue" evidence="1">
    <location>
        <position position="43"/>
    </location>
</feature>
<protein>
    <submittedName>
        <fullName evidence="1">Uncharacterized protein</fullName>
    </submittedName>
</protein>
<gene>
    <name evidence="1" type="ORF">MNBD_DELTA03-50</name>
</gene>
<sequence length="43" mass="4564">MESESVTKITDDLIGRDDKPCSCSARIAELIQLPAGDKITATA</sequence>
<evidence type="ECO:0000313" key="1">
    <source>
        <dbReference type="EMBL" id="VAW36827.1"/>
    </source>
</evidence>
<dbReference type="AlphaFoldDB" id="A0A3B0VEW0"/>
<accession>A0A3B0VEW0</accession>
<reference evidence="1" key="1">
    <citation type="submission" date="2018-06" db="EMBL/GenBank/DDBJ databases">
        <authorList>
            <person name="Zhirakovskaya E."/>
        </authorList>
    </citation>
    <scope>NUCLEOTIDE SEQUENCE</scope>
</reference>
<organism evidence="1">
    <name type="scientific">hydrothermal vent metagenome</name>
    <dbReference type="NCBI Taxonomy" id="652676"/>
    <lineage>
        <taxon>unclassified sequences</taxon>
        <taxon>metagenomes</taxon>
        <taxon>ecological metagenomes</taxon>
    </lineage>
</organism>